<accession>A0A3E3K269</accession>
<dbReference type="InterPro" id="IPR007167">
    <property type="entry name" value="Fe-transptr_FeoA-like"/>
</dbReference>
<proteinExistence type="predicted"/>
<dbReference type="Pfam" id="PF04023">
    <property type="entry name" value="FeoA"/>
    <property type="match status" value="1"/>
</dbReference>
<reference evidence="3 4" key="1">
    <citation type="submission" date="2018-08" db="EMBL/GenBank/DDBJ databases">
        <title>A genome reference for cultivated species of the human gut microbiota.</title>
        <authorList>
            <person name="Zou Y."/>
            <person name="Xue W."/>
            <person name="Luo G."/>
        </authorList>
    </citation>
    <scope>NUCLEOTIDE SEQUENCE [LARGE SCALE GENOMIC DNA]</scope>
    <source>
        <strain evidence="3 4">AF37-2AT</strain>
    </source>
</reference>
<dbReference type="AlphaFoldDB" id="A0A3E3K269"/>
<name>A0A3E3K269_9FIRM</name>
<dbReference type="InterPro" id="IPR038157">
    <property type="entry name" value="FeoA_core_dom"/>
</dbReference>
<sequence length="71" mass="7971">MLALTDVKPGCECMVKWFFADRDIEENMRCLGIGQGSRLQVVSRSKGHLIIAPENGRRIALSEDIAKRIKV</sequence>
<keyword evidence="4" id="KW-1185">Reference proteome</keyword>
<dbReference type="OrthoDB" id="1826928at2"/>
<dbReference type="EMBL" id="QVLX01000004">
    <property type="protein sequence ID" value="RGE87135.1"/>
    <property type="molecule type" value="Genomic_DNA"/>
</dbReference>
<feature type="domain" description="Ferrous iron transporter FeoA-like" evidence="2">
    <location>
        <begin position="4"/>
        <end position="71"/>
    </location>
</feature>
<evidence type="ECO:0000313" key="3">
    <source>
        <dbReference type="EMBL" id="RGE87135.1"/>
    </source>
</evidence>
<gene>
    <name evidence="3" type="ORF">DW016_09415</name>
</gene>
<dbReference type="RefSeq" id="WP_024732225.1">
    <property type="nucleotide sequence ID" value="NZ_BAABYU010000001.1"/>
</dbReference>
<dbReference type="SUPFAM" id="SSF50037">
    <property type="entry name" value="C-terminal domain of transcriptional repressors"/>
    <property type="match status" value="1"/>
</dbReference>
<protein>
    <submittedName>
        <fullName evidence="3">Ferrous iron transport protein A</fullName>
    </submittedName>
</protein>
<evidence type="ECO:0000259" key="2">
    <source>
        <dbReference type="Pfam" id="PF04023"/>
    </source>
</evidence>
<comment type="caution">
    <text evidence="3">The sequence shown here is derived from an EMBL/GenBank/DDBJ whole genome shotgun (WGS) entry which is preliminary data.</text>
</comment>
<organism evidence="3 4">
    <name type="scientific">Sellimonas intestinalis</name>
    <dbReference type="NCBI Taxonomy" id="1653434"/>
    <lineage>
        <taxon>Bacteria</taxon>
        <taxon>Bacillati</taxon>
        <taxon>Bacillota</taxon>
        <taxon>Clostridia</taxon>
        <taxon>Lachnospirales</taxon>
        <taxon>Lachnospiraceae</taxon>
        <taxon>Sellimonas</taxon>
    </lineage>
</organism>
<dbReference type="GeneID" id="97192314"/>
<dbReference type="Proteomes" id="UP000261080">
    <property type="component" value="Unassembled WGS sequence"/>
</dbReference>
<keyword evidence="1" id="KW-0408">Iron</keyword>
<dbReference type="Gene3D" id="2.30.30.90">
    <property type="match status" value="1"/>
</dbReference>
<dbReference type="GO" id="GO:0046914">
    <property type="term" value="F:transition metal ion binding"/>
    <property type="evidence" value="ECO:0007669"/>
    <property type="project" value="InterPro"/>
</dbReference>
<evidence type="ECO:0000256" key="1">
    <source>
        <dbReference type="ARBA" id="ARBA00023004"/>
    </source>
</evidence>
<dbReference type="InterPro" id="IPR008988">
    <property type="entry name" value="Transcriptional_repressor_C"/>
</dbReference>
<evidence type="ECO:0000313" key="4">
    <source>
        <dbReference type="Proteomes" id="UP000261080"/>
    </source>
</evidence>